<organism evidence="2 3">
    <name type="scientific">Vallitalea guaymasensis</name>
    <dbReference type="NCBI Taxonomy" id="1185412"/>
    <lineage>
        <taxon>Bacteria</taxon>
        <taxon>Bacillati</taxon>
        <taxon>Bacillota</taxon>
        <taxon>Clostridia</taxon>
        <taxon>Lachnospirales</taxon>
        <taxon>Vallitaleaceae</taxon>
        <taxon>Vallitalea</taxon>
    </lineage>
</organism>
<gene>
    <name evidence="2" type="ORF">HYG85_08770</name>
</gene>
<proteinExistence type="predicted"/>
<dbReference type="Proteomes" id="UP000677305">
    <property type="component" value="Chromosome"/>
</dbReference>
<keyword evidence="1" id="KW-0472">Membrane</keyword>
<keyword evidence="1" id="KW-0812">Transmembrane</keyword>
<keyword evidence="3" id="KW-1185">Reference proteome</keyword>
<dbReference type="AlphaFoldDB" id="A0A8J8MAA5"/>
<evidence type="ECO:0000313" key="2">
    <source>
        <dbReference type="EMBL" id="QUH29010.1"/>
    </source>
</evidence>
<name>A0A8J8MAA5_9FIRM</name>
<keyword evidence="1" id="KW-1133">Transmembrane helix</keyword>
<feature type="transmembrane region" description="Helical" evidence="1">
    <location>
        <begin position="29"/>
        <end position="48"/>
    </location>
</feature>
<dbReference type="EMBL" id="CP058561">
    <property type="protein sequence ID" value="QUH29010.1"/>
    <property type="molecule type" value="Genomic_DNA"/>
</dbReference>
<dbReference type="KEGG" id="vgu:HYG85_08770"/>
<accession>A0A8J8MAA5</accession>
<evidence type="ECO:0000256" key="1">
    <source>
        <dbReference type="SAM" id="Phobius"/>
    </source>
</evidence>
<dbReference type="RefSeq" id="WP_113672601.1">
    <property type="nucleotide sequence ID" value="NZ_CP058561.1"/>
</dbReference>
<reference evidence="2 3" key="1">
    <citation type="submission" date="2020-07" db="EMBL/GenBank/DDBJ databases">
        <title>Vallitalea guaymasensis genome.</title>
        <authorList>
            <person name="Postec A."/>
        </authorList>
    </citation>
    <scope>NUCLEOTIDE SEQUENCE [LARGE SCALE GENOMIC DNA]</scope>
    <source>
        <strain evidence="2 3">Ra1766G1</strain>
    </source>
</reference>
<sequence>MKSKKGLSFIQDIVISVDYNILYSNYQHTIFYGNLMIVLNIFILNKYIHVESWDKGNIDALEGKV</sequence>
<protein>
    <submittedName>
        <fullName evidence="2">Uncharacterized protein</fullName>
    </submittedName>
</protein>
<evidence type="ECO:0000313" key="3">
    <source>
        <dbReference type="Proteomes" id="UP000677305"/>
    </source>
</evidence>